<dbReference type="PANTHER" id="PTHR45677:SF8">
    <property type="entry name" value="CYSTEINE SULFINIC ACID DECARBOXYLASE"/>
    <property type="match status" value="1"/>
</dbReference>
<dbReference type="InterPro" id="IPR015421">
    <property type="entry name" value="PyrdxlP-dep_Trfase_major"/>
</dbReference>
<keyword evidence="3" id="KW-0210">Decarboxylase</keyword>
<evidence type="ECO:0000256" key="5">
    <source>
        <dbReference type="ARBA" id="ARBA00023239"/>
    </source>
</evidence>
<evidence type="ECO:0000313" key="9">
    <source>
        <dbReference type="Proteomes" id="UP001363151"/>
    </source>
</evidence>
<dbReference type="EMBL" id="JBBJCI010000151">
    <property type="protein sequence ID" value="KAK7242075.1"/>
    <property type="molecule type" value="Genomic_DNA"/>
</dbReference>
<organism evidence="8 9">
    <name type="scientific">Aureococcus anophagefferens</name>
    <name type="common">Harmful bloom alga</name>
    <dbReference type="NCBI Taxonomy" id="44056"/>
    <lineage>
        <taxon>Eukaryota</taxon>
        <taxon>Sar</taxon>
        <taxon>Stramenopiles</taxon>
        <taxon>Ochrophyta</taxon>
        <taxon>Pelagophyceae</taxon>
        <taxon>Pelagomonadales</taxon>
        <taxon>Pelagomonadaceae</taxon>
        <taxon>Aureococcus</taxon>
    </lineage>
</organism>
<keyword evidence="5 6" id="KW-0456">Lyase</keyword>
<evidence type="ECO:0000313" key="8">
    <source>
        <dbReference type="EMBL" id="KAK7242075.1"/>
    </source>
</evidence>
<feature type="region of interest" description="Disordered" evidence="7">
    <location>
        <begin position="160"/>
        <end position="191"/>
    </location>
</feature>
<dbReference type="PANTHER" id="PTHR45677">
    <property type="entry name" value="GLUTAMATE DECARBOXYLASE-RELATED"/>
    <property type="match status" value="1"/>
</dbReference>
<protein>
    <submittedName>
        <fullName evidence="8">Carboxy-lyase</fullName>
    </submittedName>
</protein>
<keyword evidence="4 6" id="KW-0663">Pyridoxal phosphate</keyword>
<comment type="cofactor">
    <cofactor evidence="1 6">
        <name>pyridoxal 5'-phosphate</name>
        <dbReference type="ChEBI" id="CHEBI:597326"/>
    </cofactor>
</comment>
<comment type="caution">
    <text evidence="8">The sequence shown here is derived from an EMBL/GenBank/DDBJ whole genome shotgun (WGS) entry which is preliminary data.</text>
</comment>
<gene>
    <name evidence="8" type="primary">GADL1</name>
    <name evidence="8" type="ORF">SO694_00018453</name>
</gene>
<keyword evidence="9" id="KW-1185">Reference proteome</keyword>
<evidence type="ECO:0000256" key="7">
    <source>
        <dbReference type="SAM" id="MobiDB-lite"/>
    </source>
</evidence>
<dbReference type="SUPFAM" id="SSF53383">
    <property type="entry name" value="PLP-dependent transferases"/>
    <property type="match status" value="1"/>
</dbReference>
<dbReference type="Pfam" id="PF00282">
    <property type="entry name" value="Pyridoxal_deC"/>
    <property type="match status" value="1"/>
</dbReference>
<accession>A0ABR1G0P1</accession>
<evidence type="ECO:0000256" key="6">
    <source>
        <dbReference type="RuleBase" id="RU000382"/>
    </source>
</evidence>
<sequence length="294" mass="31491">MDDARAAGKTPFFVGSTAGTTVRGALDDLEEVQAVVDECDEPVWHHVDGSWGGAALWSPALKATWLAGVEKADSMAVNPHKLMNAAAISRRGLCDESRDATALAAGTNGAQASYLFQPDKENGDLDTGDKTIQCGRKPDAFKLWLMWKAPATTACARAGALRGARGPRRRGHQAARGRRRRAGAGHGAPLVHERALPRRAQAPARRARRAAAAVERSPEDLAALAKAQPFVKSAMQRDGDALIGFQAYGEAQYGNGEINFFRMVVAQGDLFDDGLLDDHTLDTMVKHADAFEAH</sequence>
<dbReference type="InterPro" id="IPR002129">
    <property type="entry name" value="PyrdxlP-dep_de-COase"/>
</dbReference>
<evidence type="ECO:0000256" key="4">
    <source>
        <dbReference type="ARBA" id="ARBA00022898"/>
    </source>
</evidence>
<comment type="similarity">
    <text evidence="2 6">Belongs to the group II decarboxylase family.</text>
</comment>
<proteinExistence type="inferred from homology"/>
<feature type="compositionally biased region" description="Basic residues" evidence="7">
    <location>
        <begin position="165"/>
        <end position="183"/>
    </location>
</feature>
<reference evidence="8 9" key="1">
    <citation type="submission" date="2024-03" db="EMBL/GenBank/DDBJ databases">
        <title>Aureococcus anophagefferens CCMP1851 and Kratosvirus quantuckense: Draft genome of a second virus-susceptible host strain in the model system.</title>
        <authorList>
            <person name="Chase E."/>
            <person name="Truchon A.R."/>
            <person name="Schepens W."/>
            <person name="Wilhelm S.W."/>
        </authorList>
    </citation>
    <scope>NUCLEOTIDE SEQUENCE [LARGE SCALE GENOMIC DNA]</scope>
    <source>
        <strain evidence="8 9">CCMP1851</strain>
    </source>
</reference>
<evidence type="ECO:0000256" key="1">
    <source>
        <dbReference type="ARBA" id="ARBA00001933"/>
    </source>
</evidence>
<dbReference type="InterPro" id="IPR015424">
    <property type="entry name" value="PyrdxlP-dep_Trfase"/>
</dbReference>
<dbReference type="Gene3D" id="3.90.1150.170">
    <property type="match status" value="1"/>
</dbReference>
<name>A0ABR1G0P1_AURAN</name>
<dbReference type="Proteomes" id="UP001363151">
    <property type="component" value="Unassembled WGS sequence"/>
</dbReference>
<dbReference type="Gene3D" id="3.40.640.10">
    <property type="entry name" value="Type I PLP-dependent aspartate aminotransferase-like (Major domain)"/>
    <property type="match status" value="1"/>
</dbReference>
<evidence type="ECO:0000256" key="2">
    <source>
        <dbReference type="ARBA" id="ARBA00009533"/>
    </source>
</evidence>
<evidence type="ECO:0000256" key="3">
    <source>
        <dbReference type="ARBA" id="ARBA00022793"/>
    </source>
</evidence>